<dbReference type="EMBL" id="JAPQFC010000001">
    <property type="protein sequence ID" value="MCY6523260.1"/>
    <property type="molecule type" value="Genomic_DNA"/>
</dbReference>
<gene>
    <name evidence="6" type="ORF">NCTC10976_00638</name>
    <name evidence="5" type="ORF">OYG11_03235</name>
</gene>
<dbReference type="GeneID" id="48598777"/>
<sequence length="105" mass="12546">MFKVYGLTVDDQTRCQHYHSVLDIIAIKFKCCNKFYPCYQCHQACETHDIERWQATEFDKHAILCGNCRQTLTIRQYMQVTHCPYCQAQFNSGCQKHYSIYFEVE</sequence>
<evidence type="ECO:0000256" key="1">
    <source>
        <dbReference type="ARBA" id="ARBA00022723"/>
    </source>
</evidence>
<dbReference type="InterPro" id="IPR008913">
    <property type="entry name" value="Znf_CHY"/>
</dbReference>
<accession>A0A223MG87</accession>
<evidence type="ECO:0000313" key="5">
    <source>
        <dbReference type="EMBL" id="MCY6523260.1"/>
    </source>
</evidence>
<evidence type="ECO:0000256" key="3">
    <source>
        <dbReference type="ARBA" id="ARBA00022833"/>
    </source>
</evidence>
<dbReference type="OrthoDB" id="882119at2"/>
<keyword evidence="2" id="KW-0863">Zinc-finger</keyword>
<dbReference type="OMA" id="ETRCAHY"/>
<evidence type="ECO:0000256" key="2">
    <source>
        <dbReference type="ARBA" id="ARBA00022771"/>
    </source>
</evidence>
<proteinExistence type="predicted"/>
<dbReference type="AlphaFoldDB" id="A0A223MG87"/>
<feature type="domain" description="CHY-type" evidence="4">
    <location>
        <begin position="8"/>
        <end position="88"/>
    </location>
</feature>
<dbReference type="InterPro" id="IPR037274">
    <property type="entry name" value="Znf_CHY_sf"/>
</dbReference>
<dbReference type="GO" id="GO:0045041">
    <property type="term" value="P:protein import into mitochondrial intermembrane space"/>
    <property type="evidence" value="ECO:0007669"/>
    <property type="project" value="TreeGrafter"/>
</dbReference>
<dbReference type="GO" id="GO:0008270">
    <property type="term" value="F:zinc ion binding"/>
    <property type="evidence" value="ECO:0007669"/>
    <property type="project" value="UniProtKB-KW"/>
</dbReference>
<keyword evidence="3" id="KW-0862">Zinc</keyword>
<dbReference type="RefSeq" id="WP_005596827.1">
    <property type="nucleotide sequence ID" value="NZ_CBDBSU010000038.1"/>
</dbReference>
<dbReference type="PROSITE" id="PS51266">
    <property type="entry name" value="ZF_CHY"/>
    <property type="match status" value="1"/>
</dbReference>
<dbReference type="InterPro" id="IPR016694">
    <property type="entry name" value="UCP017292"/>
</dbReference>
<reference evidence="5" key="2">
    <citation type="journal article" date="2021" name="Vet Sci">
        <title>O-Serogroups and Pathovirotypes of Escherichia coli Isolated from Post-Weaning Piglets Showing Diarrhoea and/or Oedema in South Korea.</title>
        <authorList>
            <person name="Byun J.W."/>
            <person name="Moon B.Y."/>
            <person name="Do K.H."/>
            <person name="Lee K."/>
            <person name="Lee H.Y."/>
            <person name="Kim W.I."/>
            <person name="So B."/>
            <person name="Lee W.K."/>
        </authorList>
    </citation>
    <scope>NUCLEOTIDE SEQUENCE</scope>
    <source>
        <strain evidence="5">84/14</strain>
    </source>
</reference>
<dbReference type="SUPFAM" id="SSF161219">
    <property type="entry name" value="CHY zinc finger-like"/>
    <property type="match status" value="1"/>
</dbReference>
<dbReference type="Pfam" id="PF05495">
    <property type="entry name" value="zf-CHY"/>
    <property type="match status" value="1"/>
</dbReference>
<organism evidence="6 7">
    <name type="scientific">Actinobacillus pleuropneumoniae</name>
    <name type="common">Haemophilus pleuropneumoniae</name>
    <dbReference type="NCBI Taxonomy" id="715"/>
    <lineage>
        <taxon>Bacteria</taxon>
        <taxon>Pseudomonadati</taxon>
        <taxon>Pseudomonadota</taxon>
        <taxon>Gammaproteobacteria</taxon>
        <taxon>Pasteurellales</taxon>
        <taxon>Pasteurellaceae</taxon>
        <taxon>Actinobacillus</taxon>
    </lineage>
</organism>
<dbReference type="PIRSF" id="PIRSF017292">
    <property type="entry name" value="UCP017292_Znf_CHY"/>
    <property type="match status" value="1"/>
</dbReference>
<dbReference type="EMBL" id="LR134515">
    <property type="protein sequence ID" value="VEJ16548.1"/>
    <property type="molecule type" value="Genomic_DNA"/>
</dbReference>
<keyword evidence="1" id="KW-0479">Metal-binding</keyword>
<protein>
    <submittedName>
        <fullName evidence="5">CHY zinc finger protein</fullName>
    </submittedName>
    <submittedName>
        <fullName evidence="6">Uncharacterized conserved protein</fullName>
    </submittedName>
</protein>
<evidence type="ECO:0000313" key="7">
    <source>
        <dbReference type="Proteomes" id="UP000275510"/>
    </source>
</evidence>
<dbReference type="Proteomes" id="UP000275510">
    <property type="component" value="Chromosome"/>
</dbReference>
<evidence type="ECO:0000259" key="4">
    <source>
        <dbReference type="PROSITE" id="PS51266"/>
    </source>
</evidence>
<dbReference type="PANTHER" id="PTHR28082:SF1">
    <property type="entry name" value="HELPER OF TIM PROTEIN 13"/>
    <property type="match status" value="1"/>
</dbReference>
<dbReference type="Proteomes" id="UP001077788">
    <property type="component" value="Unassembled WGS sequence"/>
</dbReference>
<evidence type="ECO:0000313" key="6">
    <source>
        <dbReference type="EMBL" id="VEJ16548.1"/>
    </source>
</evidence>
<reference evidence="6 7" key="1">
    <citation type="submission" date="2018-12" db="EMBL/GenBank/DDBJ databases">
        <authorList>
            <consortium name="Pathogen Informatics"/>
        </authorList>
    </citation>
    <scope>NUCLEOTIDE SEQUENCE [LARGE SCALE GENOMIC DNA]</scope>
    <source>
        <strain evidence="6 7">NCTC10976</strain>
    </source>
</reference>
<dbReference type="PANTHER" id="PTHR28082">
    <property type="entry name" value="ZINC FINGER PROTEIN"/>
    <property type="match status" value="1"/>
</dbReference>
<dbReference type="InterPro" id="IPR052604">
    <property type="entry name" value="Mito_Tim_assembly_helper"/>
</dbReference>
<reference evidence="5" key="3">
    <citation type="submission" date="2022-12" db="EMBL/GenBank/DDBJ databases">
        <authorList>
            <person name="Kardos G."/>
            <person name="Sarkozi R."/>
            <person name="Laczko L."/>
            <person name="Marton S."/>
            <person name="Makrai L."/>
            <person name="Banyai K."/>
            <person name="Fodor L."/>
        </authorList>
    </citation>
    <scope>NUCLEOTIDE SEQUENCE</scope>
    <source>
        <strain evidence="5">84/14</strain>
    </source>
</reference>
<name>A0A223MG87_ACTPL</name>